<dbReference type="GO" id="GO:0016787">
    <property type="term" value="F:hydrolase activity"/>
    <property type="evidence" value="ECO:0007669"/>
    <property type="project" value="UniProtKB-KW"/>
</dbReference>
<accession>A0A286G6C8</accession>
<dbReference type="AlphaFoldDB" id="A0A286G6C8"/>
<dbReference type="Pfam" id="PF05013">
    <property type="entry name" value="FGase"/>
    <property type="match status" value="1"/>
</dbReference>
<evidence type="ECO:0000313" key="3">
    <source>
        <dbReference type="Proteomes" id="UP000219621"/>
    </source>
</evidence>
<dbReference type="RefSeq" id="WP_097277664.1">
    <property type="nucleotide sequence ID" value="NZ_OCNJ01000001.1"/>
</dbReference>
<organism evidence="2 3">
    <name type="scientific">Caenispirillum bisanense</name>
    <dbReference type="NCBI Taxonomy" id="414052"/>
    <lineage>
        <taxon>Bacteria</taxon>
        <taxon>Pseudomonadati</taxon>
        <taxon>Pseudomonadota</taxon>
        <taxon>Alphaproteobacteria</taxon>
        <taxon>Rhodospirillales</taxon>
        <taxon>Novispirillaceae</taxon>
        <taxon>Caenispirillum</taxon>
    </lineage>
</organism>
<keyword evidence="3" id="KW-1185">Reference proteome</keyword>
<sequence>MTDTQIHRLNRELPPLLGPEDPPAAELVNGDGRAPLLIVCDHAARTAPKALGDMGVPAEAWEEHIAWDIGAAAVTRRMAELLDAPAILCGYSRLVIDCNRQPGHPGSVPPVSDTWPVPANQNLTQAHLDRRLDEIFHPYHRAITNTLAHLWQRDPERAPVIFAVHSFTPCMKSGQPRPWHAGILWNKDPRIATPMIDHLRRAHPDLVIGDNEPYDGREIAYTTETHAAAAGLAHASVEVRQDLIADAAGAAAWAAHLADALGAVLRQEPRVHLVEHY</sequence>
<dbReference type="SUPFAM" id="SSF53187">
    <property type="entry name" value="Zn-dependent exopeptidases"/>
    <property type="match status" value="1"/>
</dbReference>
<protein>
    <submittedName>
        <fullName evidence="2">Predicted N-formylglutamate amidohydrolase</fullName>
    </submittedName>
</protein>
<evidence type="ECO:0000313" key="2">
    <source>
        <dbReference type="EMBL" id="SOD91101.1"/>
    </source>
</evidence>
<name>A0A286G6C8_9PROT</name>
<feature type="compositionally biased region" description="Basic and acidic residues" evidence="1">
    <location>
        <begin position="1"/>
        <end position="11"/>
    </location>
</feature>
<dbReference type="OrthoDB" id="9815326at2"/>
<dbReference type="Gene3D" id="3.40.630.40">
    <property type="entry name" value="Zn-dependent exopeptidases"/>
    <property type="match status" value="1"/>
</dbReference>
<reference evidence="2 3" key="1">
    <citation type="submission" date="2017-09" db="EMBL/GenBank/DDBJ databases">
        <authorList>
            <person name="Ehlers B."/>
            <person name="Leendertz F.H."/>
        </authorList>
    </citation>
    <scope>NUCLEOTIDE SEQUENCE [LARGE SCALE GENOMIC DNA]</scope>
    <source>
        <strain evidence="2 3">USBA 140</strain>
    </source>
</reference>
<gene>
    <name evidence="2" type="ORF">SAMN05421508_101809</name>
</gene>
<dbReference type="EMBL" id="OCNJ01000001">
    <property type="protein sequence ID" value="SOD91101.1"/>
    <property type="molecule type" value="Genomic_DNA"/>
</dbReference>
<dbReference type="InterPro" id="IPR007709">
    <property type="entry name" value="N-FG_amidohydro"/>
</dbReference>
<dbReference type="Proteomes" id="UP000219621">
    <property type="component" value="Unassembled WGS sequence"/>
</dbReference>
<feature type="region of interest" description="Disordered" evidence="1">
    <location>
        <begin position="1"/>
        <end position="22"/>
    </location>
</feature>
<dbReference type="PIRSF" id="PIRSF029730">
    <property type="entry name" value="UCP029730"/>
    <property type="match status" value="1"/>
</dbReference>
<evidence type="ECO:0000256" key="1">
    <source>
        <dbReference type="SAM" id="MobiDB-lite"/>
    </source>
</evidence>
<keyword evidence="2" id="KW-0378">Hydrolase</keyword>
<proteinExistence type="predicted"/>
<dbReference type="InterPro" id="IPR011227">
    <property type="entry name" value="UCP029730"/>
</dbReference>